<protein>
    <submittedName>
        <fullName evidence="1">Uncharacterized protein</fullName>
    </submittedName>
</protein>
<reference evidence="1" key="1">
    <citation type="submission" date="2022-01" db="EMBL/GenBank/DDBJ databases">
        <title>Draft genome of Methanogenium marinum DSM 15558.</title>
        <authorList>
            <person name="Chen S.-C."/>
            <person name="You Y.-T."/>
        </authorList>
    </citation>
    <scope>NUCLEOTIDE SEQUENCE</scope>
    <source>
        <strain evidence="1">DSM 15558</strain>
    </source>
</reference>
<proteinExistence type="predicted"/>
<dbReference type="EMBL" id="JAKELO010000002">
    <property type="protein sequence ID" value="MDE4907583.1"/>
    <property type="molecule type" value="Genomic_DNA"/>
</dbReference>
<dbReference type="AlphaFoldDB" id="A0A9Q4KSW7"/>
<evidence type="ECO:0000313" key="1">
    <source>
        <dbReference type="EMBL" id="MDE4907583.1"/>
    </source>
</evidence>
<sequence length="126" mass="13901">MNPALVTDLTVPHILRRPKELFRRKHPRQGNDAGRTFHVADTGCPLVGGMYSRVQQMAEAAAIIQGEYIALFELFVLNCTGSNLVGGKSLGAGTRTHICMGDVRELWGLILPQYTLLLKKRLSILS</sequence>
<comment type="caution">
    <text evidence="1">The sequence shown here is derived from an EMBL/GenBank/DDBJ whole genome shotgun (WGS) entry which is preliminary data.</text>
</comment>
<dbReference type="Proteomes" id="UP001143747">
    <property type="component" value="Unassembled WGS sequence"/>
</dbReference>
<evidence type="ECO:0000313" key="2">
    <source>
        <dbReference type="Proteomes" id="UP001143747"/>
    </source>
</evidence>
<accession>A0A9Q4KSW7</accession>
<keyword evidence="2" id="KW-1185">Reference proteome</keyword>
<name>A0A9Q4KSW7_9EURY</name>
<organism evidence="1 2">
    <name type="scientific">Methanogenium marinum</name>
    <dbReference type="NCBI Taxonomy" id="348610"/>
    <lineage>
        <taxon>Archaea</taxon>
        <taxon>Methanobacteriati</taxon>
        <taxon>Methanobacteriota</taxon>
        <taxon>Stenosarchaea group</taxon>
        <taxon>Methanomicrobia</taxon>
        <taxon>Methanomicrobiales</taxon>
        <taxon>Methanomicrobiaceae</taxon>
        <taxon>Methanogenium</taxon>
    </lineage>
</organism>
<gene>
    <name evidence="1" type="ORF">L0665_03010</name>
</gene>
<dbReference type="RefSeq" id="WP_274924231.1">
    <property type="nucleotide sequence ID" value="NZ_JAKELO010000002.1"/>
</dbReference>